<dbReference type="STRING" id="1504633.A0A2T7C2U1"/>
<evidence type="ECO:0000313" key="5">
    <source>
        <dbReference type="Proteomes" id="UP000244336"/>
    </source>
</evidence>
<dbReference type="InterPro" id="IPR002902">
    <property type="entry name" value="GNK2"/>
</dbReference>
<dbReference type="PROSITE" id="PS51473">
    <property type="entry name" value="GNK2"/>
    <property type="match status" value="2"/>
</dbReference>
<dbReference type="Proteomes" id="UP000244336">
    <property type="component" value="Chromosome 9"/>
</dbReference>
<evidence type="ECO:0000256" key="1">
    <source>
        <dbReference type="ARBA" id="ARBA00022729"/>
    </source>
</evidence>
<accession>A0A2T7C2U1</accession>
<evidence type="ECO:0000313" key="4">
    <source>
        <dbReference type="EMBL" id="PUZ37650.1"/>
    </source>
</evidence>
<evidence type="ECO:0000259" key="3">
    <source>
        <dbReference type="PROSITE" id="PS51473"/>
    </source>
</evidence>
<feature type="domain" description="Gnk2-homologous" evidence="3">
    <location>
        <begin position="112"/>
        <end position="228"/>
    </location>
</feature>
<evidence type="ECO:0000256" key="2">
    <source>
        <dbReference type="ARBA" id="ARBA00022737"/>
    </source>
</evidence>
<dbReference type="Gramene" id="PUZ37650">
    <property type="protein sequence ID" value="PUZ37650"/>
    <property type="gene ID" value="GQ55_9G136900"/>
</dbReference>
<dbReference type="Gene3D" id="3.30.430.20">
    <property type="entry name" value="Gnk2 domain, C-X8-C-X2-C motif"/>
    <property type="match status" value="2"/>
</dbReference>
<proteinExistence type="predicted"/>
<dbReference type="CDD" id="cd23509">
    <property type="entry name" value="Gnk2-like"/>
    <property type="match status" value="2"/>
</dbReference>
<keyword evidence="2" id="KW-0677">Repeat</keyword>
<dbReference type="EMBL" id="CM009757">
    <property type="protein sequence ID" value="PUZ37650.1"/>
    <property type="molecule type" value="Genomic_DNA"/>
</dbReference>
<organism evidence="4 5">
    <name type="scientific">Panicum hallii var. hallii</name>
    <dbReference type="NCBI Taxonomy" id="1504633"/>
    <lineage>
        <taxon>Eukaryota</taxon>
        <taxon>Viridiplantae</taxon>
        <taxon>Streptophyta</taxon>
        <taxon>Embryophyta</taxon>
        <taxon>Tracheophyta</taxon>
        <taxon>Spermatophyta</taxon>
        <taxon>Magnoliopsida</taxon>
        <taxon>Liliopsida</taxon>
        <taxon>Poales</taxon>
        <taxon>Poaceae</taxon>
        <taxon>PACMAD clade</taxon>
        <taxon>Panicoideae</taxon>
        <taxon>Panicodae</taxon>
        <taxon>Paniceae</taxon>
        <taxon>Panicinae</taxon>
        <taxon>Panicum</taxon>
        <taxon>Panicum sect. Panicum</taxon>
    </lineage>
</organism>
<keyword evidence="1" id="KW-0732">Signal</keyword>
<sequence length="307" mass="33033">MNLLCNSDNSYALNSTYHSNVVALLGSLSADASNSTVGFATGAAGRGRDQVWGLALCRGDINGTSCASCLALAPGVAFGNCSGVRDVSVYYDRCLLRFSDEDFLASPDDPAAPVQYGLNLEVNITGDPGRFVGLAADLVGALSGWAAHNSTSRYAAGVMTSAQGFTTTEFAVVRNIYGLVQCTPDHAPEACLGCLGRLRDEMPAVFNGTSGAQFNLVWCNLRYEVFLLRQQPGGEARRAAAAGSGGCVWPERREQDKGSRKCIVSSCRRPRCRPSWRPCVHVYRLPPEESSSKAICRRRRRFRVTSL</sequence>
<dbReference type="Pfam" id="PF01657">
    <property type="entry name" value="Stress-antifung"/>
    <property type="match status" value="2"/>
</dbReference>
<protein>
    <recommendedName>
        <fullName evidence="3">Gnk2-homologous domain-containing protein</fullName>
    </recommendedName>
</protein>
<feature type="domain" description="Gnk2-homologous" evidence="3">
    <location>
        <begin position="1"/>
        <end position="103"/>
    </location>
</feature>
<name>A0A2T7C2U1_9POAL</name>
<keyword evidence="5" id="KW-1185">Reference proteome</keyword>
<dbReference type="AlphaFoldDB" id="A0A2T7C2U1"/>
<reference evidence="4 5" key="1">
    <citation type="submission" date="2018-04" db="EMBL/GenBank/DDBJ databases">
        <title>WGS assembly of Panicum hallii var. hallii HAL2.</title>
        <authorList>
            <person name="Lovell J."/>
            <person name="Jenkins J."/>
            <person name="Lowry D."/>
            <person name="Mamidi S."/>
            <person name="Sreedasyam A."/>
            <person name="Weng X."/>
            <person name="Barry K."/>
            <person name="Bonette J."/>
            <person name="Campitelli B."/>
            <person name="Daum C."/>
            <person name="Gordon S."/>
            <person name="Gould B."/>
            <person name="Lipzen A."/>
            <person name="MacQueen A."/>
            <person name="Palacio-Mejia J."/>
            <person name="Plott C."/>
            <person name="Shakirov E."/>
            <person name="Shu S."/>
            <person name="Yoshinaga Y."/>
            <person name="Zane M."/>
            <person name="Rokhsar D."/>
            <person name="Grimwood J."/>
            <person name="Schmutz J."/>
            <person name="Juenger T."/>
        </authorList>
    </citation>
    <scope>NUCLEOTIDE SEQUENCE [LARGE SCALE GENOMIC DNA]</scope>
    <source>
        <strain evidence="5">cv. HAL2</strain>
    </source>
</reference>
<dbReference type="PANTHER" id="PTHR32099:SF48">
    <property type="entry name" value="OS10G0329900 PROTEIN"/>
    <property type="match status" value="1"/>
</dbReference>
<dbReference type="PANTHER" id="PTHR32099">
    <property type="entry name" value="CYSTEINE-RICH REPEAT SECRETORY PROTEIN"/>
    <property type="match status" value="1"/>
</dbReference>
<gene>
    <name evidence="4" type="ORF">GQ55_9G136900</name>
</gene>
<dbReference type="OrthoDB" id="696781at2759"/>
<dbReference type="InterPro" id="IPR038408">
    <property type="entry name" value="GNK2_sf"/>
</dbReference>